<organism evidence="3 4">
    <name type="scientific">Plasticicumulans acidivorans</name>
    <dbReference type="NCBI Taxonomy" id="886464"/>
    <lineage>
        <taxon>Bacteria</taxon>
        <taxon>Pseudomonadati</taxon>
        <taxon>Pseudomonadota</taxon>
        <taxon>Gammaproteobacteria</taxon>
        <taxon>Candidatus Competibacteraceae</taxon>
        <taxon>Plasticicumulans</taxon>
    </lineage>
</organism>
<keyword evidence="4" id="KW-1185">Reference proteome</keyword>
<evidence type="ECO:0000256" key="1">
    <source>
        <dbReference type="SAM" id="MobiDB-lite"/>
    </source>
</evidence>
<evidence type="ECO:0000313" key="4">
    <source>
        <dbReference type="Proteomes" id="UP000246569"/>
    </source>
</evidence>
<accession>A0A317MQ13</accession>
<protein>
    <recommendedName>
        <fullName evidence="5">Lipoprotein</fullName>
    </recommendedName>
</protein>
<comment type="caution">
    <text evidence="3">The sequence shown here is derived from an EMBL/GenBank/DDBJ whole genome shotgun (WGS) entry which is preliminary data.</text>
</comment>
<dbReference type="PROSITE" id="PS51257">
    <property type="entry name" value="PROKAR_LIPOPROTEIN"/>
    <property type="match status" value="1"/>
</dbReference>
<sequence>MNKDFRAWLRAGALATVALLSVGCTTANWQARMETRPVIEPTAAGQAALQGRAFRVGTVRVDIDVPEPKPLHVLPDEAYAQMLKAKLEQAFAATDDRILGDKQPLTQGTQPPYIVDVTIKRMRFINWQTMGGIENGGNIELRASVHDTAGNTIASWPFRIAAGNTWGHTLDDPREAHGDLIPGAAGLITIALQGVRHGKSADWIGPMAVNVTRFHNQFGLTTMDRTETEALTSLNLDSIPLPSEAEMTAARDRDAIPLETPRPERLTAAR</sequence>
<evidence type="ECO:0000256" key="2">
    <source>
        <dbReference type="SAM" id="SignalP"/>
    </source>
</evidence>
<evidence type="ECO:0008006" key="5">
    <source>
        <dbReference type="Google" id="ProtNLM"/>
    </source>
</evidence>
<feature type="chain" id="PRO_5016270072" description="Lipoprotein" evidence="2">
    <location>
        <begin position="28"/>
        <end position="270"/>
    </location>
</feature>
<feature type="signal peptide" evidence="2">
    <location>
        <begin position="1"/>
        <end position="27"/>
    </location>
</feature>
<reference evidence="3 4" key="1">
    <citation type="submission" date="2018-05" db="EMBL/GenBank/DDBJ databases">
        <title>Genomic Encyclopedia of Type Strains, Phase IV (KMG-IV): sequencing the most valuable type-strain genomes for metagenomic binning, comparative biology and taxonomic classification.</title>
        <authorList>
            <person name="Goeker M."/>
        </authorList>
    </citation>
    <scope>NUCLEOTIDE SEQUENCE [LARGE SCALE GENOMIC DNA]</scope>
    <source>
        <strain evidence="3 4">DSM 23606</strain>
    </source>
</reference>
<feature type="region of interest" description="Disordered" evidence="1">
    <location>
        <begin position="242"/>
        <end position="270"/>
    </location>
</feature>
<evidence type="ECO:0000313" key="3">
    <source>
        <dbReference type="EMBL" id="PWV58322.1"/>
    </source>
</evidence>
<dbReference type="RefSeq" id="WP_110020681.1">
    <property type="nucleotide sequence ID" value="NZ_QGTJ01000020.1"/>
</dbReference>
<dbReference type="EMBL" id="QGTJ01000020">
    <property type="protein sequence ID" value="PWV58322.1"/>
    <property type="molecule type" value="Genomic_DNA"/>
</dbReference>
<feature type="compositionally biased region" description="Basic and acidic residues" evidence="1">
    <location>
        <begin position="249"/>
        <end position="270"/>
    </location>
</feature>
<dbReference type="AlphaFoldDB" id="A0A317MQ13"/>
<name>A0A317MQ13_9GAMM</name>
<proteinExistence type="predicted"/>
<gene>
    <name evidence="3" type="ORF">C7443_12013</name>
</gene>
<dbReference type="Proteomes" id="UP000246569">
    <property type="component" value="Unassembled WGS sequence"/>
</dbReference>
<keyword evidence="2" id="KW-0732">Signal</keyword>